<keyword evidence="2 3" id="KW-0808">Transferase</keyword>
<evidence type="ECO:0000256" key="1">
    <source>
        <dbReference type="ARBA" id="ARBA00022676"/>
    </source>
</evidence>
<dbReference type="AlphaFoldDB" id="A0A6M8HTT5"/>
<evidence type="ECO:0000313" key="3">
    <source>
        <dbReference type="EMBL" id="QKE91730.1"/>
    </source>
</evidence>
<dbReference type="NCBIfam" id="TIGR00696">
    <property type="entry name" value="wecG_tagA_cpsF"/>
    <property type="match status" value="1"/>
</dbReference>
<name>A0A6M8HTT5_9PROT</name>
<dbReference type="PANTHER" id="PTHR34136:SF1">
    <property type="entry name" value="UDP-N-ACETYL-D-MANNOSAMINURONIC ACID TRANSFERASE"/>
    <property type="match status" value="1"/>
</dbReference>
<dbReference type="GO" id="GO:0016758">
    <property type="term" value="F:hexosyltransferase activity"/>
    <property type="evidence" value="ECO:0007669"/>
    <property type="project" value="TreeGrafter"/>
</dbReference>
<protein>
    <submittedName>
        <fullName evidence="3">WecB/TagA/CpsF family glycosyltransferase</fullName>
    </submittedName>
</protein>
<dbReference type="Proteomes" id="UP000500767">
    <property type="component" value="Chromosome"/>
</dbReference>
<dbReference type="PANTHER" id="PTHR34136">
    <property type="match status" value="1"/>
</dbReference>
<organism evidence="3 4">
    <name type="scientific">Lichenicola cladoniae</name>
    <dbReference type="NCBI Taxonomy" id="1484109"/>
    <lineage>
        <taxon>Bacteria</taxon>
        <taxon>Pseudomonadati</taxon>
        <taxon>Pseudomonadota</taxon>
        <taxon>Alphaproteobacteria</taxon>
        <taxon>Acetobacterales</taxon>
        <taxon>Acetobacteraceae</taxon>
        <taxon>Lichenicola</taxon>
    </lineage>
</organism>
<evidence type="ECO:0000256" key="2">
    <source>
        <dbReference type="ARBA" id="ARBA00022679"/>
    </source>
</evidence>
<accession>A0A6M8HTT5</accession>
<dbReference type="EMBL" id="CP053708">
    <property type="protein sequence ID" value="QKE91730.1"/>
    <property type="molecule type" value="Genomic_DNA"/>
</dbReference>
<proteinExistence type="predicted"/>
<dbReference type="RefSeq" id="WP_171835174.1">
    <property type="nucleotide sequence ID" value="NZ_CP053708.1"/>
</dbReference>
<dbReference type="Pfam" id="PF03808">
    <property type="entry name" value="Glyco_tran_WecG"/>
    <property type="match status" value="1"/>
</dbReference>
<reference evidence="3 4" key="1">
    <citation type="journal article" date="2014" name="World J. Microbiol. Biotechnol.">
        <title>Biodiversity and physiological characteristics of Antarctic and Arctic lichens-associated bacteria.</title>
        <authorList>
            <person name="Lee Y.M."/>
            <person name="Kim E.H."/>
            <person name="Lee H.K."/>
            <person name="Hong S.G."/>
        </authorList>
    </citation>
    <scope>NUCLEOTIDE SEQUENCE [LARGE SCALE GENOMIC DNA]</scope>
    <source>
        <strain evidence="3 4">PAMC 26569</strain>
    </source>
</reference>
<gene>
    <name evidence="3" type="ORF">HN018_18335</name>
</gene>
<dbReference type="KEGG" id="lck:HN018_18335"/>
<dbReference type="CDD" id="cd06533">
    <property type="entry name" value="Glyco_transf_WecG_TagA"/>
    <property type="match status" value="1"/>
</dbReference>
<dbReference type="InterPro" id="IPR004629">
    <property type="entry name" value="WecG_TagA_CpsF"/>
</dbReference>
<sequence>MLDIITTQTASGSVSGLRRTRTLGLPVDATFDTTGVLDAVARNLASRTPYLVTFVNPSSCAVATSRPGYADRLAAFDAVLPDGSGLSLAVRLIHHIPAARISFDTTSLAPKLLGLAEQYGYTVALVGGEPGSAEQAMQRLADAFPMLRFVGAFHGYGDTDVRTRKLVALDPDIVICGMGSDHQEKMLLALKGAGWTGCGFTCGGYLDQLNGGMDYYPAWIDRLNLRWAYRLAKEPRRLWRRYLLDYPPFVVAVVLAACQMSLRRRSDRLTEIRPSQSIELPSRDAIGTGAIP</sequence>
<evidence type="ECO:0000313" key="4">
    <source>
        <dbReference type="Proteomes" id="UP000500767"/>
    </source>
</evidence>
<keyword evidence="4" id="KW-1185">Reference proteome</keyword>
<keyword evidence="1" id="KW-0328">Glycosyltransferase</keyword>